<reference evidence="2 3" key="1">
    <citation type="submission" date="2020-02" db="EMBL/GenBank/DDBJ databases">
        <title>Genome assembly of a novel Clostridium senegalense strain.</title>
        <authorList>
            <person name="Gupta T.B."/>
            <person name="Jauregui R."/>
            <person name="Maclean P."/>
            <person name="Nawarathana A."/>
            <person name="Brightwell G."/>
        </authorList>
    </citation>
    <scope>NUCLEOTIDE SEQUENCE [LARGE SCALE GENOMIC DNA]</scope>
    <source>
        <strain evidence="2 3">AGRFS4</strain>
    </source>
</reference>
<comment type="caution">
    <text evidence="2">The sequence shown here is derived from an EMBL/GenBank/DDBJ whole genome shotgun (WGS) entry which is preliminary data.</text>
</comment>
<keyword evidence="2" id="KW-0808">Transferase</keyword>
<dbReference type="CDD" id="cd02440">
    <property type="entry name" value="AdoMet_MTases"/>
    <property type="match status" value="1"/>
</dbReference>
<dbReference type="RefSeq" id="WP_061994431.1">
    <property type="nucleotide sequence ID" value="NZ_JAAGPU010000008.1"/>
</dbReference>
<sequence length="203" mass="24857">MNDQTFEKLLNIRTSGEQKEYYESLHYNRYEPTSYYALEALSKEYDFKSDDRVIDFGCGKGRLNFYLNYFFDCYVTGIEMNKFFYQEALDNKKEYLKEHNRNCKKTNFLNCYAENYEVNPKDNKFYFFNPFSMQIFMKVILNILISVEEYNREVEIILYYPSQDYIYYLENFTPFTLKKEVKLHGLYALDVRERFSIYQFKLL</sequence>
<organism evidence="2 3">
    <name type="scientific">Clostridium senegalense</name>
    <dbReference type="NCBI Taxonomy" id="1465809"/>
    <lineage>
        <taxon>Bacteria</taxon>
        <taxon>Bacillati</taxon>
        <taxon>Bacillota</taxon>
        <taxon>Clostridia</taxon>
        <taxon>Eubacteriales</taxon>
        <taxon>Clostridiaceae</taxon>
        <taxon>Clostridium</taxon>
    </lineage>
</organism>
<accession>A0A6M0H2M1</accession>
<dbReference type="Proteomes" id="UP000481872">
    <property type="component" value="Unassembled WGS sequence"/>
</dbReference>
<evidence type="ECO:0000313" key="3">
    <source>
        <dbReference type="Proteomes" id="UP000481872"/>
    </source>
</evidence>
<dbReference type="GO" id="GO:0008168">
    <property type="term" value="F:methyltransferase activity"/>
    <property type="evidence" value="ECO:0007669"/>
    <property type="project" value="UniProtKB-KW"/>
</dbReference>
<dbReference type="GO" id="GO:0032259">
    <property type="term" value="P:methylation"/>
    <property type="evidence" value="ECO:0007669"/>
    <property type="project" value="UniProtKB-KW"/>
</dbReference>
<name>A0A6M0H2M1_9CLOT</name>
<dbReference type="InterPro" id="IPR029063">
    <property type="entry name" value="SAM-dependent_MTases_sf"/>
</dbReference>
<dbReference type="EMBL" id="JAAGPU010000008">
    <property type="protein sequence ID" value="NEU04468.1"/>
    <property type="molecule type" value="Genomic_DNA"/>
</dbReference>
<evidence type="ECO:0000259" key="1">
    <source>
        <dbReference type="Pfam" id="PF13679"/>
    </source>
</evidence>
<gene>
    <name evidence="2" type="ORF">G3M99_06265</name>
</gene>
<feature type="domain" description="Methyltransferase" evidence="1">
    <location>
        <begin position="40"/>
        <end position="104"/>
    </location>
</feature>
<dbReference type="InterPro" id="IPR025714">
    <property type="entry name" value="Methyltranfer_dom"/>
</dbReference>
<evidence type="ECO:0000313" key="2">
    <source>
        <dbReference type="EMBL" id="NEU04468.1"/>
    </source>
</evidence>
<dbReference type="SUPFAM" id="SSF53335">
    <property type="entry name" value="S-adenosyl-L-methionine-dependent methyltransferases"/>
    <property type="match status" value="1"/>
</dbReference>
<dbReference type="Gene3D" id="3.40.50.150">
    <property type="entry name" value="Vaccinia Virus protein VP39"/>
    <property type="match status" value="1"/>
</dbReference>
<proteinExistence type="predicted"/>
<dbReference type="AlphaFoldDB" id="A0A6M0H2M1"/>
<dbReference type="Pfam" id="PF13679">
    <property type="entry name" value="Methyltransf_32"/>
    <property type="match status" value="1"/>
</dbReference>
<keyword evidence="2" id="KW-0489">Methyltransferase</keyword>
<keyword evidence="3" id="KW-1185">Reference proteome</keyword>
<protein>
    <submittedName>
        <fullName evidence="2">Methyltransferase</fullName>
    </submittedName>
</protein>